<feature type="domain" description="Trafficking protein particle complex subunit 11" evidence="3">
    <location>
        <begin position="341"/>
        <end position="604"/>
    </location>
</feature>
<feature type="domain" description="Gryzun putative trafficking through Golgi" evidence="2">
    <location>
        <begin position="633"/>
        <end position="1217"/>
    </location>
</feature>
<dbReference type="Pfam" id="PF11817">
    <property type="entry name" value="Foie-gras_1"/>
    <property type="match status" value="1"/>
</dbReference>
<protein>
    <recommendedName>
        <fullName evidence="6">Trafficking protein particle complex subunit 11</fullName>
    </recommendedName>
</protein>
<evidence type="ECO:0000259" key="3">
    <source>
        <dbReference type="Pfam" id="PF11817"/>
    </source>
</evidence>
<dbReference type="PANTHER" id="PTHR14374">
    <property type="entry name" value="FOIE GRAS"/>
    <property type="match status" value="1"/>
</dbReference>
<comment type="caution">
    <text evidence="4">The sequence shown here is derived from an EMBL/GenBank/DDBJ whole genome shotgun (WGS) entry which is preliminary data.</text>
</comment>
<proteinExistence type="predicted"/>
<feature type="region of interest" description="Disordered" evidence="1">
    <location>
        <begin position="1217"/>
        <end position="1241"/>
    </location>
</feature>
<sequence>MEGYPAGSLDHNAPLLIASGLTPPANTTALGDPRLEENAILVRSDLPSVDGDEATMLLQYLKNCDASDLAWNGRHARRHRFRIRTTGRTFLLPPRRARTPEGFSINVNSIPQTPPVLHSPFSPLSPISHLYPDGLIDARWLQKHQDLIPSVYICFYSLINDPALIKLYDSKMKSDITSIKNVLSQSGYKTRLAVVIVGGESSTFGYERIQERLEVIRRGTGLDHKTFLYIPPQESEDQLVAAMDAILASLFTQSMDYYRDMGRHAKKKRSRGITPQPSVPPTSGTSRTLSVQAWNVRYDIKTAVFSEYRQDMDAALRLYDNAYETLFGSDVWQIIPSWSPRWNEARLLADILALRILRCLQWLGHWSGSVRRWKQHRDRISDFVDRRGQGTENYGWEAWQARWATMMAELIDKVDIIELSPESFKLYLEPEKALASERLQPWDLLHHPGYWHQLASRHLIARRRFARRIPENDRKPPETSPSTRMASNTYAYDTYMCPEPHEEADADHSSLILNALACARTEFQLRQQRRLSAEIALDCANEYMNGGNFRQALKLLQPLRNDMTFRSESWWDISERLNWMLRSAAKKARLPDLVVAIDWELLNRSLDFTRNKDWEYDISKSLNHVSLDSKPHVALTDEQVIPFVSVSFAFKSDVGKAGQACPAQLVFTSNAFPGSAPVVLQGVEIRFEGSIKPLNITHKETGATIEERNNVAFSATNLIEDESLVASSEDEEDAITSLTGADDLTLNPGQTRVFEMAVQLREPGEAAATLLKMVYDTDTFSLDYSIQFRDTSTADVWYTPSGMQKRLSRTRPHLINIQPRPPKMDVKLVNNKNQYYTDERIILDIELNNAEDADAITKLDVQVWGEEVPEVVLKMGDREKTCVPVGEDDKTIGATIPVGTLEKSTVTQAQIILGPAEMPVEYSLSIKAHYHLVTDPATPIVQDDGYRLIIINPFEANYELLPRLHPDPWPSLFDPSSLANTADEGRAAPCGLAQKWLLATRYASFATEELQLLDLDISILKTHGSVQCNISKYDNIPEGGKTVSPRTMETADFDVESRRMSLDDPPGQSSMEITFLLKWRRVDSSPDTVNITSLPAPRLFVSGSEPRVVATAEYKPVDPDSVMFLNVVIENPSHHFLTFSVTMDPSDRFAFSGPKTCSLNLLPSSRRVVRYRVLPFVRGAWIRLGLTVKDKYFQKVLRILPTEGMNVDKEGVLVWVPEETTTADDDEKREEKNEDDEDDGK</sequence>
<feature type="compositionally biased region" description="Polar residues" evidence="1">
    <location>
        <begin position="273"/>
        <end position="286"/>
    </location>
</feature>
<reference evidence="4" key="1">
    <citation type="submission" date="2022-07" db="EMBL/GenBank/DDBJ databases">
        <title>Draft genome sequence of Zalerion maritima ATCC 34329, a (micro)plastics degrading marine fungus.</title>
        <authorList>
            <person name="Paco A."/>
            <person name="Goncalves M.F.M."/>
            <person name="Rocha-Santos T.A.P."/>
            <person name="Alves A."/>
        </authorList>
    </citation>
    <scope>NUCLEOTIDE SEQUENCE</scope>
    <source>
        <strain evidence="4">ATCC 34329</strain>
    </source>
</reference>
<keyword evidence="5" id="KW-1185">Reference proteome</keyword>
<gene>
    <name evidence="4" type="ORF">MKZ38_007437</name>
</gene>
<evidence type="ECO:0000313" key="4">
    <source>
        <dbReference type="EMBL" id="KAJ2904695.1"/>
    </source>
</evidence>
<dbReference type="InterPro" id="IPR012880">
    <property type="entry name" value="Gryzun"/>
</dbReference>
<feature type="compositionally biased region" description="Acidic residues" evidence="1">
    <location>
        <begin position="1221"/>
        <end position="1241"/>
    </location>
</feature>
<organism evidence="4 5">
    <name type="scientific">Zalerion maritima</name>
    <dbReference type="NCBI Taxonomy" id="339359"/>
    <lineage>
        <taxon>Eukaryota</taxon>
        <taxon>Fungi</taxon>
        <taxon>Dikarya</taxon>
        <taxon>Ascomycota</taxon>
        <taxon>Pezizomycotina</taxon>
        <taxon>Sordariomycetes</taxon>
        <taxon>Lulworthiomycetidae</taxon>
        <taxon>Lulworthiales</taxon>
        <taxon>Lulworthiaceae</taxon>
        <taxon>Zalerion</taxon>
    </lineage>
</organism>
<name>A0AAD5RUU8_9PEZI</name>
<evidence type="ECO:0008006" key="6">
    <source>
        <dbReference type="Google" id="ProtNLM"/>
    </source>
</evidence>
<dbReference type="EMBL" id="JAKWBI020000047">
    <property type="protein sequence ID" value="KAJ2904695.1"/>
    <property type="molecule type" value="Genomic_DNA"/>
</dbReference>
<dbReference type="PANTHER" id="PTHR14374:SF0">
    <property type="entry name" value="TRAFFICKING PROTEIN PARTICLE COMPLEX SUBUNIT 11"/>
    <property type="match status" value="1"/>
</dbReference>
<dbReference type="InterPro" id="IPR021773">
    <property type="entry name" value="TPC11"/>
</dbReference>
<dbReference type="AlphaFoldDB" id="A0AAD5RUU8"/>
<evidence type="ECO:0000259" key="2">
    <source>
        <dbReference type="Pfam" id="PF07919"/>
    </source>
</evidence>
<accession>A0AAD5RUU8</accession>
<evidence type="ECO:0000256" key="1">
    <source>
        <dbReference type="SAM" id="MobiDB-lite"/>
    </source>
</evidence>
<feature type="region of interest" description="Disordered" evidence="1">
    <location>
        <begin position="266"/>
        <end position="286"/>
    </location>
</feature>
<evidence type="ECO:0000313" key="5">
    <source>
        <dbReference type="Proteomes" id="UP001201980"/>
    </source>
</evidence>
<dbReference type="Proteomes" id="UP001201980">
    <property type="component" value="Unassembled WGS sequence"/>
</dbReference>
<dbReference type="Pfam" id="PF07919">
    <property type="entry name" value="Gryzun"/>
    <property type="match status" value="1"/>
</dbReference>